<dbReference type="EMBL" id="PGOL01000052">
    <property type="protein sequence ID" value="PKI78407.1"/>
    <property type="molecule type" value="Genomic_DNA"/>
</dbReference>
<accession>A0A2I0LCK3</accession>
<keyword evidence="3" id="KW-1185">Reference proteome</keyword>
<dbReference type="Proteomes" id="UP000233551">
    <property type="component" value="Unassembled WGS sequence"/>
</dbReference>
<sequence>MALEPRGLVIPMLGFVDYSQARLGVSKLGWVSRGLGAMARRERNLIDHATTRPRRASSRSRSPKVEAKVQWHGADDWKRDPNKLAIMRSAGRGRPEVFNRSSTGNSDGDSGERSDGGSGEIRKRAK</sequence>
<organism evidence="2 3">
    <name type="scientific">Punica granatum</name>
    <name type="common">Pomegranate</name>
    <dbReference type="NCBI Taxonomy" id="22663"/>
    <lineage>
        <taxon>Eukaryota</taxon>
        <taxon>Viridiplantae</taxon>
        <taxon>Streptophyta</taxon>
        <taxon>Embryophyta</taxon>
        <taxon>Tracheophyta</taxon>
        <taxon>Spermatophyta</taxon>
        <taxon>Magnoliopsida</taxon>
        <taxon>eudicotyledons</taxon>
        <taxon>Gunneridae</taxon>
        <taxon>Pentapetalae</taxon>
        <taxon>rosids</taxon>
        <taxon>malvids</taxon>
        <taxon>Myrtales</taxon>
        <taxon>Lythraceae</taxon>
        <taxon>Punica</taxon>
    </lineage>
</organism>
<feature type="compositionally biased region" description="Basic and acidic residues" evidence="1">
    <location>
        <begin position="63"/>
        <end position="82"/>
    </location>
</feature>
<evidence type="ECO:0000256" key="1">
    <source>
        <dbReference type="SAM" id="MobiDB-lite"/>
    </source>
</evidence>
<reference evidence="2 3" key="1">
    <citation type="submission" date="2017-11" db="EMBL/GenBank/DDBJ databases">
        <title>De-novo sequencing of pomegranate (Punica granatum L.) genome.</title>
        <authorList>
            <person name="Akparov Z."/>
            <person name="Amiraslanov A."/>
            <person name="Hajiyeva S."/>
            <person name="Abbasov M."/>
            <person name="Kaur K."/>
            <person name="Hamwieh A."/>
            <person name="Solovyev V."/>
            <person name="Salamov A."/>
            <person name="Braich B."/>
            <person name="Kosarev P."/>
            <person name="Mahmoud A."/>
            <person name="Hajiyev E."/>
            <person name="Babayeva S."/>
            <person name="Izzatullayeva V."/>
            <person name="Mammadov A."/>
            <person name="Mammadov A."/>
            <person name="Sharifova S."/>
            <person name="Ojaghi J."/>
            <person name="Eynullazada K."/>
            <person name="Bayramov B."/>
            <person name="Abdulazimova A."/>
            <person name="Shahmuradov I."/>
        </authorList>
    </citation>
    <scope>NUCLEOTIDE SEQUENCE [LARGE SCALE GENOMIC DNA]</scope>
    <source>
        <strain evidence="3">cv. AG2017</strain>
        <tissue evidence="2">Leaf</tissue>
    </source>
</reference>
<gene>
    <name evidence="2" type="ORF">CRG98_001228</name>
</gene>
<evidence type="ECO:0000313" key="2">
    <source>
        <dbReference type="EMBL" id="PKI78407.1"/>
    </source>
</evidence>
<dbReference type="AlphaFoldDB" id="A0A2I0LCK3"/>
<comment type="caution">
    <text evidence="2">The sequence shown here is derived from an EMBL/GenBank/DDBJ whole genome shotgun (WGS) entry which is preliminary data.</text>
</comment>
<proteinExistence type="predicted"/>
<feature type="region of interest" description="Disordered" evidence="1">
    <location>
        <begin position="47"/>
        <end position="126"/>
    </location>
</feature>
<feature type="compositionally biased region" description="Basic residues" evidence="1">
    <location>
        <begin position="51"/>
        <end position="62"/>
    </location>
</feature>
<name>A0A2I0LCK3_PUNGR</name>
<protein>
    <submittedName>
        <fullName evidence="2">Uncharacterized protein</fullName>
    </submittedName>
</protein>
<evidence type="ECO:0000313" key="3">
    <source>
        <dbReference type="Proteomes" id="UP000233551"/>
    </source>
</evidence>